<evidence type="ECO:0000256" key="4">
    <source>
        <dbReference type="ARBA" id="ARBA00022759"/>
    </source>
</evidence>
<reference evidence="9" key="1">
    <citation type="submission" date="2017-03" db="EMBL/GenBank/DDBJ databases">
        <title>Novel pathways for hydrocarbon cycling and metabolic interdependencies in hydrothermal sediment communities.</title>
        <authorList>
            <person name="Dombrowski N."/>
            <person name="Seitz K."/>
            <person name="Teske A."/>
            <person name="Baker B."/>
        </authorList>
    </citation>
    <scope>NUCLEOTIDE SEQUENCE [LARGE SCALE GENOMIC DNA]</scope>
</reference>
<evidence type="ECO:0000256" key="7">
    <source>
        <dbReference type="ARBA" id="ARBA00023016"/>
    </source>
</evidence>
<organism evidence="8 9">
    <name type="scientific">Candidatus Coatesbacteria bacterium 4484_99</name>
    <dbReference type="NCBI Taxonomy" id="1970774"/>
    <lineage>
        <taxon>Bacteria</taxon>
        <taxon>Candidatus Coatesiibacteriota</taxon>
    </lineage>
</organism>
<comment type="similarity">
    <text evidence="1">Belongs to the HicA mRNA interferase family.</text>
</comment>
<dbReference type="InterPro" id="IPR038570">
    <property type="entry name" value="HicA_sf"/>
</dbReference>
<keyword evidence="2" id="KW-1277">Toxin-antitoxin system</keyword>
<keyword evidence="4" id="KW-0255">Endonuclease</keyword>
<accession>A0A1W9S318</accession>
<dbReference type="AlphaFoldDB" id="A0A1W9S318"/>
<protein>
    <recommendedName>
        <fullName evidence="10">Addiction module toxin, HicA family</fullName>
    </recommendedName>
</protein>
<dbReference type="GO" id="GO:0004519">
    <property type="term" value="F:endonuclease activity"/>
    <property type="evidence" value="ECO:0007669"/>
    <property type="project" value="UniProtKB-KW"/>
</dbReference>
<dbReference type="Pfam" id="PF07927">
    <property type="entry name" value="HicA_toxin"/>
    <property type="match status" value="1"/>
</dbReference>
<dbReference type="Proteomes" id="UP000192611">
    <property type="component" value="Unassembled WGS sequence"/>
</dbReference>
<keyword evidence="3" id="KW-0540">Nuclease</keyword>
<name>A0A1W9S318_9BACT</name>
<gene>
    <name evidence="8" type="ORF">B6D57_00635</name>
</gene>
<sequence length="133" mass="14982">MVKLPVISGDDLVKALKRFGYEVDHQTGSHVILRNTEPPYRRLTVPKHKAIAKGTLKSILRHAGIINKTIRCSLMTDYQSMYTNYQLNFSLHFKRSAISKHSCAFSYSPIAFNATPLLYQPDINAGSISITRS</sequence>
<comment type="caution">
    <text evidence="8">The sequence shown here is derived from an EMBL/GenBank/DDBJ whole genome shotgun (WGS) entry which is preliminary data.</text>
</comment>
<evidence type="ECO:0000256" key="5">
    <source>
        <dbReference type="ARBA" id="ARBA00022801"/>
    </source>
</evidence>
<evidence type="ECO:0000256" key="3">
    <source>
        <dbReference type="ARBA" id="ARBA00022722"/>
    </source>
</evidence>
<keyword evidence="7" id="KW-0346">Stress response</keyword>
<evidence type="ECO:0000313" key="8">
    <source>
        <dbReference type="EMBL" id="OQX91213.1"/>
    </source>
</evidence>
<evidence type="ECO:0000256" key="6">
    <source>
        <dbReference type="ARBA" id="ARBA00022884"/>
    </source>
</evidence>
<keyword evidence="6" id="KW-0694">RNA-binding</keyword>
<evidence type="ECO:0000313" key="9">
    <source>
        <dbReference type="Proteomes" id="UP000192611"/>
    </source>
</evidence>
<dbReference type="GO" id="GO:0016787">
    <property type="term" value="F:hydrolase activity"/>
    <property type="evidence" value="ECO:0007669"/>
    <property type="project" value="UniProtKB-KW"/>
</dbReference>
<dbReference type="Gene3D" id="3.30.920.30">
    <property type="entry name" value="Hypothetical protein"/>
    <property type="match status" value="1"/>
</dbReference>
<evidence type="ECO:0000256" key="2">
    <source>
        <dbReference type="ARBA" id="ARBA00022649"/>
    </source>
</evidence>
<keyword evidence="5" id="KW-0378">Hydrolase</keyword>
<evidence type="ECO:0008006" key="10">
    <source>
        <dbReference type="Google" id="ProtNLM"/>
    </source>
</evidence>
<dbReference type="InterPro" id="IPR012933">
    <property type="entry name" value="HicA_mRNA_interferase"/>
</dbReference>
<evidence type="ECO:0000256" key="1">
    <source>
        <dbReference type="ARBA" id="ARBA00006620"/>
    </source>
</evidence>
<proteinExistence type="inferred from homology"/>
<dbReference type="EMBL" id="NATQ01000007">
    <property type="protein sequence ID" value="OQX91213.1"/>
    <property type="molecule type" value="Genomic_DNA"/>
</dbReference>
<dbReference type="GO" id="GO:0003729">
    <property type="term" value="F:mRNA binding"/>
    <property type="evidence" value="ECO:0007669"/>
    <property type="project" value="InterPro"/>
</dbReference>
<dbReference type="SUPFAM" id="SSF54786">
    <property type="entry name" value="YcfA/nrd intein domain"/>
    <property type="match status" value="1"/>
</dbReference>